<dbReference type="EMBL" id="REGN01001539">
    <property type="protein sequence ID" value="RNA34008.1"/>
    <property type="molecule type" value="Genomic_DNA"/>
</dbReference>
<feature type="coiled-coil region" evidence="1">
    <location>
        <begin position="164"/>
        <end position="219"/>
    </location>
</feature>
<evidence type="ECO:0000313" key="2">
    <source>
        <dbReference type="EMBL" id="RNA34008.1"/>
    </source>
</evidence>
<evidence type="ECO:0000256" key="1">
    <source>
        <dbReference type="SAM" id="Coils"/>
    </source>
</evidence>
<comment type="caution">
    <text evidence="2">The sequence shown here is derived from an EMBL/GenBank/DDBJ whole genome shotgun (WGS) entry which is preliminary data.</text>
</comment>
<organism evidence="2 3">
    <name type="scientific">Brachionus plicatilis</name>
    <name type="common">Marine rotifer</name>
    <name type="synonym">Brachionus muelleri</name>
    <dbReference type="NCBI Taxonomy" id="10195"/>
    <lineage>
        <taxon>Eukaryota</taxon>
        <taxon>Metazoa</taxon>
        <taxon>Spiralia</taxon>
        <taxon>Gnathifera</taxon>
        <taxon>Rotifera</taxon>
        <taxon>Eurotatoria</taxon>
        <taxon>Monogononta</taxon>
        <taxon>Pseudotrocha</taxon>
        <taxon>Ploima</taxon>
        <taxon>Brachionidae</taxon>
        <taxon>Brachionus</taxon>
    </lineage>
</organism>
<gene>
    <name evidence="2" type="ORF">BpHYR1_046727</name>
</gene>
<name>A0A3M7SEL0_BRAPC</name>
<sequence length="250" mass="28724">MLEGNSIAEPLKTVISKMTITPLTSLLPPTGHRTKKTPRKITTKPPIVIMGRNYTQSGETSESESEMVEGWTICTQFTKTHETVTTPVATTSLEATTKQINVPGCSNQNDLLDEEPEEEEEDFMPPKFEGEKNFCQESEGDTNKDLKEEINKLFTKNLEKEKISNNLKRDFDNKNNEKKEMTQHQKNLFDEKTEAFSKIKMYQKRLEEANADLEKFKEKGTLKTDKEIVFNELINDFDVLETEYHSIEST</sequence>
<proteinExistence type="predicted"/>
<accession>A0A3M7SEL0</accession>
<protein>
    <submittedName>
        <fullName evidence="2">Uncharacterized protein</fullName>
    </submittedName>
</protein>
<reference evidence="2 3" key="1">
    <citation type="journal article" date="2018" name="Sci. Rep.">
        <title>Genomic signatures of local adaptation to the degree of environmental predictability in rotifers.</title>
        <authorList>
            <person name="Franch-Gras L."/>
            <person name="Hahn C."/>
            <person name="Garcia-Roger E.M."/>
            <person name="Carmona M.J."/>
            <person name="Serra M."/>
            <person name="Gomez A."/>
        </authorList>
    </citation>
    <scope>NUCLEOTIDE SEQUENCE [LARGE SCALE GENOMIC DNA]</scope>
    <source>
        <strain evidence="2">HYR1</strain>
    </source>
</reference>
<keyword evidence="1" id="KW-0175">Coiled coil</keyword>
<evidence type="ECO:0000313" key="3">
    <source>
        <dbReference type="Proteomes" id="UP000276133"/>
    </source>
</evidence>
<dbReference type="Proteomes" id="UP000276133">
    <property type="component" value="Unassembled WGS sequence"/>
</dbReference>
<keyword evidence="3" id="KW-1185">Reference proteome</keyword>
<dbReference type="AlphaFoldDB" id="A0A3M7SEL0"/>